<dbReference type="AlphaFoldDB" id="A0A117SXC6"/>
<evidence type="ECO:0000256" key="3">
    <source>
        <dbReference type="HAMAP-Rule" id="MF_01440"/>
    </source>
</evidence>
<dbReference type="CDD" id="cd16352">
    <property type="entry name" value="CheD"/>
    <property type="match status" value="1"/>
</dbReference>
<name>A0A117SXC6_9BACL</name>
<keyword evidence="1 3" id="KW-0145">Chemotaxis</keyword>
<dbReference type="PANTHER" id="PTHR35147:SF1">
    <property type="entry name" value="CHEMORECEPTOR GLUTAMINE DEAMIDASE CHED-RELATED"/>
    <property type="match status" value="1"/>
</dbReference>
<dbReference type="GO" id="GO:0050568">
    <property type="term" value="F:protein-glutamine glutaminase activity"/>
    <property type="evidence" value="ECO:0007669"/>
    <property type="project" value="UniProtKB-UniRule"/>
</dbReference>
<sequence>MVIVKVGMADAAVAHAPNVLRTLGLGSCVGIALYDPHVKVAGLSHIMLPSSVGHHDGNPAKYANTGVPHLLELMEREGARRSRIKAKIAGGAQMFHSAALPDVARVGPRNVEAVRAILHAAAIEIIAQEVGGSIGRTVELDAETGLYHIRTAMAPPYTV</sequence>
<comment type="caution">
    <text evidence="4">The sequence shown here is derived from an EMBL/GenBank/DDBJ whole genome shotgun (WGS) entry which is preliminary data.</text>
</comment>
<dbReference type="OrthoDB" id="9807202at2"/>
<dbReference type="HAMAP" id="MF_01440">
    <property type="entry name" value="CheD"/>
    <property type="match status" value="1"/>
</dbReference>
<keyword evidence="2 3" id="KW-0378">Hydrolase</keyword>
<dbReference type="EMBL" id="LPVJ01000060">
    <property type="protein sequence ID" value="KUO95101.1"/>
    <property type="molecule type" value="Genomic_DNA"/>
</dbReference>
<dbReference type="InterPro" id="IPR038592">
    <property type="entry name" value="CheD-like_sf"/>
</dbReference>
<dbReference type="InterPro" id="IPR005659">
    <property type="entry name" value="Chemorcpt_Glu_NH3ase_CheD"/>
</dbReference>
<organism evidence="4 5">
    <name type="scientific">Ferroacidibacillus organovorans</name>
    <dbReference type="NCBI Taxonomy" id="1765683"/>
    <lineage>
        <taxon>Bacteria</taxon>
        <taxon>Bacillati</taxon>
        <taxon>Bacillota</taxon>
        <taxon>Bacilli</taxon>
        <taxon>Bacillales</taxon>
        <taxon>Alicyclobacillaceae</taxon>
        <taxon>Ferroacidibacillus</taxon>
    </lineage>
</organism>
<accession>A0A117SXC6</accession>
<proteinExistence type="inferred from homology"/>
<comment type="catalytic activity">
    <reaction evidence="3">
        <text>L-glutaminyl-[protein] + H2O = L-glutamyl-[protein] + NH4(+)</text>
        <dbReference type="Rhea" id="RHEA:16441"/>
        <dbReference type="Rhea" id="RHEA-COMP:10207"/>
        <dbReference type="Rhea" id="RHEA-COMP:10208"/>
        <dbReference type="ChEBI" id="CHEBI:15377"/>
        <dbReference type="ChEBI" id="CHEBI:28938"/>
        <dbReference type="ChEBI" id="CHEBI:29973"/>
        <dbReference type="ChEBI" id="CHEBI:30011"/>
        <dbReference type="EC" id="3.5.1.44"/>
    </reaction>
</comment>
<dbReference type="GO" id="GO:0006935">
    <property type="term" value="P:chemotaxis"/>
    <property type="evidence" value="ECO:0007669"/>
    <property type="project" value="UniProtKB-UniRule"/>
</dbReference>
<keyword evidence="5" id="KW-1185">Reference proteome</keyword>
<evidence type="ECO:0000256" key="1">
    <source>
        <dbReference type="ARBA" id="ARBA00022500"/>
    </source>
</evidence>
<evidence type="ECO:0000256" key="2">
    <source>
        <dbReference type="ARBA" id="ARBA00022801"/>
    </source>
</evidence>
<dbReference type="EC" id="3.5.1.44" evidence="3"/>
<evidence type="ECO:0000313" key="5">
    <source>
        <dbReference type="Proteomes" id="UP000053557"/>
    </source>
</evidence>
<dbReference type="Proteomes" id="UP000053557">
    <property type="component" value="Unassembled WGS sequence"/>
</dbReference>
<evidence type="ECO:0000313" key="4">
    <source>
        <dbReference type="EMBL" id="KUO95101.1"/>
    </source>
</evidence>
<reference evidence="4 5" key="1">
    <citation type="submission" date="2015-12" db="EMBL/GenBank/DDBJ databases">
        <title>Draft genome sequence of Acidibacillus ferrooxidans ITV001, isolated from a chalcopyrite acid mine drainage site in Brazil.</title>
        <authorList>
            <person name="Dall'Agnol H."/>
            <person name="Nancucheo I."/>
            <person name="Johnson B."/>
            <person name="Oliveira R."/>
            <person name="Leite L."/>
            <person name="Pylro V."/>
            <person name="Nunes G.L."/>
            <person name="Tzotzos G."/>
            <person name="Fernandes G.R."/>
            <person name="Dutra J."/>
            <person name="Orellana S.C."/>
            <person name="Oliveira G."/>
        </authorList>
    </citation>
    <scope>NUCLEOTIDE SEQUENCE [LARGE SCALE GENOMIC DNA]</scope>
    <source>
        <strain evidence="5">ITV01</strain>
    </source>
</reference>
<comment type="function">
    <text evidence="3">Probably deamidates glutamine residues to glutamate on methyl-accepting chemotaxis receptors (MCPs), playing an important role in chemotaxis.</text>
</comment>
<dbReference type="PANTHER" id="PTHR35147">
    <property type="entry name" value="CHEMORECEPTOR GLUTAMINE DEAMIDASE CHED-RELATED"/>
    <property type="match status" value="1"/>
</dbReference>
<dbReference type="RefSeq" id="WP_067718481.1">
    <property type="nucleotide sequence ID" value="NZ_LPVJ01000060.1"/>
</dbReference>
<dbReference type="Gene3D" id="3.30.1330.200">
    <property type="match status" value="1"/>
</dbReference>
<protein>
    <recommendedName>
        <fullName evidence="3">Probable chemoreceptor glutamine deamidase CheD</fullName>
        <ecNumber evidence="3">3.5.1.44</ecNumber>
    </recommendedName>
</protein>
<dbReference type="InterPro" id="IPR011324">
    <property type="entry name" value="Cytotoxic_necrot_fac-like_cat"/>
</dbReference>
<dbReference type="Pfam" id="PF03975">
    <property type="entry name" value="CheD"/>
    <property type="match status" value="1"/>
</dbReference>
<comment type="similarity">
    <text evidence="3">Belongs to the CheD family.</text>
</comment>
<dbReference type="SUPFAM" id="SSF64438">
    <property type="entry name" value="CNF1/YfiH-like putative cysteine hydrolases"/>
    <property type="match status" value="1"/>
</dbReference>
<gene>
    <name evidence="3" type="primary">cheD</name>
    <name evidence="4" type="ORF">ATW55_11260</name>
</gene>